<dbReference type="OrthoDB" id="566238at2759"/>
<dbReference type="InterPro" id="IPR001763">
    <property type="entry name" value="Rhodanese-like_dom"/>
</dbReference>
<dbReference type="AlphaFoldDB" id="A0A1X2IWU6"/>
<dbReference type="PANTHER" id="PTHR44086">
    <property type="entry name" value="THIOSULFATE SULFURTRANSFERASE RDL2, MITOCHONDRIAL-RELATED"/>
    <property type="match status" value="1"/>
</dbReference>
<gene>
    <name evidence="2" type="ORF">BCR42DRAFT_318242</name>
</gene>
<dbReference type="SUPFAM" id="SSF52821">
    <property type="entry name" value="Rhodanese/Cell cycle control phosphatase"/>
    <property type="match status" value="1"/>
</dbReference>
<reference evidence="2 3" key="1">
    <citation type="submission" date="2016-07" db="EMBL/GenBank/DDBJ databases">
        <title>Pervasive Adenine N6-methylation of Active Genes in Fungi.</title>
        <authorList>
            <consortium name="DOE Joint Genome Institute"/>
            <person name="Mondo S.J."/>
            <person name="Dannebaum R.O."/>
            <person name="Kuo R.C."/>
            <person name="Labutti K."/>
            <person name="Haridas S."/>
            <person name="Kuo A."/>
            <person name="Salamov A."/>
            <person name="Ahrendt S.R."/>
            <person name="Lipzen A."/>
            <person name="Sullivan W."/>
            <person name="Andreopoulos W.B."/>
            <person name="Clum A."/>
            <person name="Lindquist E."/>
            <person name="Daum C."/>
            <person name="Ramamoorthy G.K."/>
            <person name="Gryganskyi A."/>
            <person name="Culley D."/>
            <person name="Magnuson J.K."/>
            <person name="James T.Y."/>
            <person name="O'Malley M.A."/>
            <person name="Stajich J.E."/>
            <person name="Spatafora J.W."/>
            <person name="Visel A."/>
            <person name="Grigoriev I.V."/>
        </authorList>
    </citation>
    <scope>NUCLEOTIDE SEQUENCE [LARGE SCALE GENOMIC DNA]</scope>
    <source>
        <strain evidence="2 3">NRRL 1336</strain>
    </source>
</reference>
<sequence length="126" mass="14280">MVRRAYSTEPSSTVVDFDDIQSIIKNQSKEYRLIDVREKGELMQGYIPTANNVPLSKFQQAWGLTEDDFEAEFGFPKPQANDKVIVYCQAGIRSAKAADYLSQIGYQKIQNYKGSYADYADKTKSS</sequence>
<dbReference type="GO" id="GO:0005739">
    <property type="term" value="C:mitochondrion"/>
    <property type="evidence" value="ECO:0007669"/>
    <property type="project" value="TreeGrafter"/>
</dbReference>
<dbReference type="Gene3D" id="3.40.250.10">
    <property type="entry name" value="Rhodanese-like domain"/>
    <property type="match status" value="1"/>
</dbReference>
<dbReference type="SMART" id="SM00450">
    <property type="entry name" value="RHOD"/>
    <property type="match status" value="1"/>
</dbReference>
<feature type="domain" description="Rhodanese" evidence="1">
    <location>
        <begin position="27"/>
        <end position="124"/>
    </location>
</feature>
<dbReference type="PROSITE" id="PS50206">
    <property type="entry name" value="RHODANESE_3"/>
    <property type="match status" value="1"/>
</dbReference>
<comment type="caution">
    <text evidence="2">The sequence shown here is derived from an EMBL/GenBank/DDBJ whole genome shotgun (WGS) entry which is preliminary data.</text>
</comment>
<accession>A0A1X2IWU6</accession>
<dbReference type="PANTHER" id="PTHR44086:SF10">
    <property type="entry name" value="THIOSULFATE SULFURTRANSFERASE_RHODANESE-LIKE DOMAIN-CONTAINING PROTEIN 3"/>
    <property type="match status" value="1"/>
</dbReference>
<protein>
    <submittedName>
        <fullName evidence="2">Rhodanese-like domain-containing protein</fullName>
    </submittedName>
</protein>
<evidence type="ECO:0000259" key="1">
    <source>
        <dbReference type="PROSITE" id="PS50206"/>
    </source>
</evidence>
<dbReference type="GO" id="GO:0004792">
    <property type="term" value="F:thiosulfate-cyanide sulfurtransferase activity"/>
    <property type="evidence" value="ECO:0007669"/>
    <property type="project" value="TreeGrafter"/>
</dbReference>
<name>A0A1X2IWU6_9FUNG</name>
<organism evidence="2 3">
    <name type="scientific">Absidia repens</name>
    <dbReference type="NCBI Taxonomy" id="90262"/>
    <lineage>
        <taxon>Eukaryota</taxon>
        <taxon>Fungi</taxon>
        <taxon>Fungi incertae sedis</taxon>
        <taxon>Mucoromycota</taxon>
        <taxon>Mucoromycotina</taxon>
        <taxon>Mucoromycetes</taxon>
        <taxon>Mucorales</taxon>
        <taxon>Cunninghamellaceae</taxon>
        <taxon>Absidia</taxon>
    </lineage>
</organism>
<dbReference type="Pfam" id="PF00581">
    <property type="entry name" value="Rhodanese"/>
    <property type="match status" value="1"/>
</dbReference>
<dbReference type="InterPro" id="IPR036873">
    <property type="entry name" value="Rhodanese-like_dom_sf"/>
</dbReference>
<dbReference type="Proteomes" id="UP000193560">
    <property type="component" value="Unassembled WGS sequence"/>
</dbReference>
<keyword evidence="3" id="KW-1185">Reference proteome</keyword>
<evidence type="ECO:0000313" key="3">
    <source>
        <dbReference type="Proteomes" id="UP000193560"/>
    </source>
</evidence>
<dbReference type="STRING" id="90262.A0A1X2IWU6"/>
<proteinExistence type="predicted"/>
<evidence type="ECO:0000313" key="2">
    <source>
        <dbReference type="EMBL" id="ORZ23528.1"/>
    </source>
</evidence>
<dbReference type="EMBL" id="MCGE01000003">
    <property type="protein sequence ID" value="ORZ23528.1"/>
    <property type="molecule type" value="Genomic_DNA"/>
</dbReference>